<accession>A0A918QUQ3</accession>
<gene>
    <name evidence="1" type="ORF">GCM10010389_08250</name>
</gene>
<dbReference type="AlphaFoldDB" id="A0A918QUQ3"/>
<reference evidence="1" key="1">
    <citation type="journal article" date="2014" name="Int. J. Syst. Evol. Microbiol.">
        <title>Complete genome sequence of Corynebacterium casei LMG S-19264T (=DSM 44701T), isolated from a smear-ripened cheese.</title>
        <authorList>
            <consortium name="US DOE Joint Genome Institute (JGI-PGF)"/>
            <person name="Walter F."/>
            <person name="Albersmeier A."/>
            <person name="Kalinowski J."/>
            <person name="Ruckert C."/>
        </authorList>
    </citation>
    <scope>NUCLEOTIDE SEQUENCE</scope>
    <source>
        <strain evidence="1">JCM 5016</strain>
    </source>
</reference>
<evidence type="ECO:0000313" key="2">
    <source>
        <dbReference type="Proteomes" id="UP000623010"/>
    </source>
</evidence>
<keyword evidence="2" id="KW-1185">Reference proteome</keyword>
<sequence>MSSKKTDQLVARLRKSGAVVEKRGSRYRVTQPGKELCFLPVVDPKEQKGLENKIADLRRKGYTV</sequence>
<proteinExistence type="predicted"/>
<evidence type="ECO:0000313" key="1">
    <source>
        <dbReference type="EMBL" id="GGZ73127.1"/>
    </source>
</evidence>
<dbReference type="RefSeq" id="WP_190055891.1">
    <property type="nucleotide sequence ID" value="NZ_BMWH01000002.1"/>
</dbReference>
<name>A0A918QUQ3_9ACTN</name>
<reference evidence="1" key="2">
    <citation type="submission" date="2020-09" db="EMBL/GenBank/DDBJ databases">
        <authorList>
            <person name="Sun Q."/>
            <person name="Ohkuma M."/>
        </authorList>
    </citation>
    <scope>NUCLEOTIDE SEQUENCE</scope>
    <source>
        <strain evidence="1">JCM 5016</strain>
    </source>
</reference>
<organism evidence="1 2">
    <name type="scientific">Streptomyces echinoruber</name>
    <dbReference type="NCBI Taxonomy" id="68898"/>
    <lineage>
        <taxon>Bacteria</taxon>
        <taxon>Bacillati</taxon>
        <taxon>Actinomycetota</taxon>
        <taxon>Actinomycetes</taxon>
        <taxon>Kitasatosporales</taxon>
        <taxon>Streptomycetaceae</taxon>
        <taxon>Streptomyces</taxon>
    </lineage>
</organism>
<protein>
    <submittedName>
        <fullName evidence="1">Uncharacterized protein</fullName>
    </submittedName>
</protein>
<dbReference type="Proteomes" id="UP000623010">
    <property type="component" value="Unassembled WGS sequence"/>
</dbReference>
<dbReference type="EMBL" id="BMWH01000002">
    <property type="protein sequence ID" value="GGZ73127.1"/>
    <property type="molecule type" value="Genomic_DNA"/>
</dbReference>
<comment type="caution">
    <text evidence="1">The sequence shown here is derived from an EMBL/GenBank/DDBJ whole genome shotgun (WGS) entry which is preliminary data.</text>
</comment>